<evidence type="ECO:0000313" key="2">
    <source>
        <dbReference type="EMBL" id="OGZ05871.1"/>
    </source>
</evidence>
<dbReference type="Proteomes" id="UP000177122">
    <property type="component" value="Unassembled WGS sequence"/>
</dbReference>
<reference evidence="2 3" key="1">
    <citation type="journal article" date="2016" name="Nat. Commun.">
        <title>Thousands of microbial genomes shed light on interconnected biogeochemical processes in an aquifer system.</title>
        <authorList>
            <person name="Anantharaman K."/>
            <person name="Brown C.T."/>
            <person name="Hug L.A."/>
            <person name="Sharon I."/>
            <person name="Castelle C.J."/>
            <person name="Probst A.J."/>
            <person name="Thomas B.C."/>
            <person name="Singh A."/>
            <person name="Wilkins M.J."/>
            <person name="Karaoz U."/>
            <person name="Brodie E.L."/>
            <person name="Williams K.H."/>
            <person name="Hubbard S.S."/>
            <person name="Banfield J.F."/>
        </authorList>
    </citation>
    <scope>NUCLEOTIDE SEQUENCE [LARGE SCALE GENOMIC DNA]</scope>
</reference>
<protein>
    <submittedName>
        <fullName evidence="2">Uncharacterized protein</fullName>
    </submittedName>
</protein>
<gene>
    <name evidence="2" type="ORF">A2845_03650</name>
</gene>
<evidence type="ECO:0000313" key="3">
    <source>
        <dbReference type="Proteomes" id="UP000177122"/>
    </source>
</evidence>
<keyword evidence="1" id="KW-0732">Signal</keyword>
<feature type="chain" id="PRO_5009582456" evidence="1">
    <location>
        <begin position="21"/>
        <end position="106"/>
    </location>
</feature>
<evidence type="ECO:0000256" key="1">
    <source>
        <dbReference type="SAM" id="SignalP"/>
    </source>
</evidence>
<name>A0A1G2CZ03_9BACT</name>
<feature type="signal peptide" evidence="1">
    <location>
        <begin position="1"/>
        <end position="20"/>
    </location>
</feature>
<accession>A0A1G2CZ03</accession>
<sequence length="106" mass="12053">MNIKSLFFSLLLVTPAIIFAAPTAEPCRFELSASAQKFELQMPDGHGTLLTTETMEWVSYYFEILDKASGEKKISQEEYVAREKTACLVDFLALGFTEPERCKKYK</sequence>
<dbReference type="AlphaFoldDB" id="A0A1G2CZ03"/>
<organism evidence="2 3">
    <name type="scientific">Candidatus Lloydbacteria bacterium RIFCSPHIGHO2_01_FULL_49_22</name>
    <dbReference type="NCBI Taxonomy" id="1798658"/>
    <lineage>
        <taxon>Bacteria</taxon>
        <taxon>Candidatus Lloydiibacteriota</taxon>
    </lineage>
</organism>
<dbReference type="EMBL" id="MHLI01000006">
    <property type="protein sequence ID" value="OGZ05871.1"/>
    <property type="molecule type" value="Genomic_DNA"/>
</dbReference>
<proteinExistence type="predicted"/>
<comment type="caution">
    <text evidence="2">The sequence shown here is derived from an EMBL/GenBank/DDBJ whole genome shotgun (WGS) entry which is preliminary data.</text>
</comment>